<evidence type="ECO:0000313" key="1">
    <source>
        <dbReference type="EMBL" id="AIY85330.1"/>
    </source>
</evidence>
<dbReference type="Proteomes" id="UP000030635">
    <property type="component" value="Plasmid pCBJ"/>
</dbReference>
<dbReference type="OrthoDB" id="2972835at2"/>
<dbReference type="RefSeq" id="WP_052139629.1">
    <property type="nucleotide sequence ID" value="NZ_CP006906.1"/>
</dbReference>
<dbReference type="SUPFAM" id="SSF56563">
    <property type="entry name" value="Major capsid protein gp5"/>
    <property type="match status" value="1"/>
</dbReference>
<dbReference type="eggNOG" id="ENOG5033SAZ">
    <property type="taxonomic scope" value="Bacteria"/>
</dbReference>
<reference evidence="1 2" key="1">
    <citation type="journal article" date="2015" name="Infect. Genet. Evol.">
        <title>Genomic sequences of six botulinum neurotoxin-producing strains representing three clostridial species illustrate the mobility and diversity of botulinum neurotoxin genes.</title>
        <authorList>
            <person name="Smith T.J."/>
            <person name="Hill K.K."/>
            <person name="Xie G."/>
            <person name="Foley B.T."/>
            <person name="Williamson C.H."/>
            <person name="Foster J.T."/>
            <person name="Johnson S.L."/>
            <person name="Chertkov O."/>
            <person name="Teshima H."/>
            <person name="Gibbons H.S."/>
            <person name="Johnsky L.A."/>
            <person name="Karavis M.A."/>
            <person name="Smith L.A."/>
        </authorList>
    </citation>
    <scope>NUCLEOTIDE SEQUENCE [LARGE SCALE GENOMIC DNA]</scope>
    <source>
        <strain evidence="1 2">Sullivan</strain>
        <plasmid evidence="1">pCBJ</plasmid>
    </source>
</reference>
<proteinExistence type="predicted"/>
<dbReference type="KEGG" id="cbv:U729_3071"/>
<dbReference type="HOGENOM" id="CLU_766510_0_0_9"/>
<protein>
    <submittedName>
        <fullName evidence="1">Putative major head protein</fullName>
    </submittedName>
</protein>
<dbReference type="AlphaFoldDB" id="A0A0A7G2T6"/>
<gene>
    <name evidence="1" type="ORF">U729_3071</name>
</gene>
<organism evidence="1 2">
    <name type="scientific">Clostridium baratii str. Sullivan</name>
    <dbReference type="NCBI Taxonomy" id="1415775"/>
    <lineage>
        <taxon>Bacteria</taxon>
        <taxon>Bacillati</taxon>
        <taxon>Bacillota</taxon>
        <taxon>Clostridia</taxon>
        <taxon>Eubacteriales</taxon>
        <taxon>Clostridiaceae</taxon>
        <taxon>Clostridium</taxon>
    </lineage>
</organism>
<keyword evidence="2" id="KW-1185">Reference proteome</keyword>
<dbReference type="Pfam" id="PF25209">
    <property type="entry name" value="Phage_capsid_4"/>
    <property type="match status" value="1"/>
</dbReference>
<accession>A0A0A7G2T6</accession>
<name>A0A0A7G2T6_9CLOT</name>
<keyword evidence="1" id="KW-0614">Plasmid</keyword>
<evidence type="ECO:0000313" key="2">
    <source>
        <dbReference type="Proteomes" id="UP000030635"/>
    </source>
</evidence>
<sequence>MSIILLDKIKEAKKRMQEDIEGKLANNGNITDYDTSVYELSDEDAEIMDYFVRSQNGETVPGFNLQDFLGTPQAKVLIPRVLIGTMRKAQEPYYVASEFFKKVRLKNSSSIILPSIGVMKAHDIPEGAEIPAETLDWQKHKNKHIYATKSGIRLQYSEDTMKECEFDLLNIMVSEAGRALVRHAEQKAFIELLKHGHPVFDNALRAKDPKTWAAAGTTGMDFNGNFNDTLSIDDLLDICIAILNNEYTPTDMVIHSLAWTAFAKSGLTGAFTALKEKDTKAENPVKGFKLGPESMQGRLPFSFNVKLSPFAPINKKARRFDTICVDKNNVGVKIIKYDLKTEEFRDPARDIQNLKMVEAYGYGTYNEGRAVALARNISMARSWAYPDRVVNIQTK</sequence>
<dbReference type="EMBL" id="CP006906">
    <property type="protein sequence ID" value="AIY85330.1"/>
    <property type="molecule type" value="Genomic_DNA"/>
</dbReference>
<geneLocation type="plasmid" evidence="1 2">
    <name>pCBJ</name>
</geneLocation>